<protein>
    <recommendedName>
        <fullName evidence="4">AAA+ ATPase domain-containing protein</fullName>
    </recommendedName>
</protein>
<dbReference type="Gene3D" id="3.40.50.300">
    <property type="entry name" value="P-loop containing nucleotide triphosphate hydrolases"/>
    <property type="match status" value="1"/>
</dbReference>
<dbReference type="GO" id="GO:0007166">
    <property type="term" value="P:cell surface receptor signaling pathway"/>
    <property type="evidence" value="ECO:0007669"/>
    <property type="project" value="InterPro"/>
</dbReference>
<dbReference type="Gene3D" id="1.20.930.20">
    <property type="entry name" value="Adaptor protein Cbl, N-terminal domain"/>
    <property type="match status" value="1"/>
</dbReference>
<evidence type="ECO:0000313" key="2">
    <source>
        <dbReference type="EMBL" id="THU99599.1"/>
    </source>
</evidence>
<dbReference type="Proteomes" id="UP000297245">
    <property type="component" value="Unassembled WGS sequence"/>
</dbReference>
<dbReference type="OrthoDB" id="1534087at2759"/>
<gene>
    <name evidence="2" type="ORF">K435DRAFT_491146</name>
</gene>
<organism evidence="2 3">
    <name type="scientific">Dendrothele bispora (strain CBS 962.96)</name>
    <dbReference type="NCBI Taxonomy" id="1314807"/>
    <lineage>
        <taxon>Eukaryota</taxon>
        <taxon>Fungi</taxon>
        <taxon>Dikarya</taxon>
        <taxon>Basidiomycota</taxon>
        <taxon>Agaricomycotina</taxon>
        <taxon>Agaricomycetes</taxon>
        <taxon>Agaricomycetidae</taxon>
        <taxon>Agaricales</taxon>
        <taxon>Agaricales incertae sedis</taxon>
        <taxon>Dendrothele</taxon>
    </lineage>
</organism>
<proteinExistence type="predicted"/>
<dbReference type="EMBL" id="ML179117">
    <property type="protein sequence ID" value="THU99599.1"/>
    <property type="molecule type" value="Genomic_DNA"/>
</dbReference>
<keyword evidence="3" id="KW-1185">Reference proteome</keyword>
<dbReference type="CDD" id="cd21037">
    <property type="entry name" value="MLKL_NTD"/>
    <property type="match status" value="1"/>
</dbReference>
<dbReference type="InterPro" id="IPR036537">
    <property type="entry name" value="Adaptor_Cbl_N_dom_sf"/>
</dbReference>
<dbReference type="AlphaFoldDB" id="A0A4S8MB12"/>
<reference evidence="2 3" key="1">
    <citation type="journal article" date="2019" name="Nat. Ecol. Evol.">
        <title>Megaphylogeny resolves global patterns of mushroom evolution.</title>
        <authorList>
            <person name="Varga T."/>
            <person name="Krizsan K."/>
            <person name="Foldi C."/>
            <person name="Dima B."/>
            <person name="Sanchez-Garcia M."/>
            <person name="Sanchez-Ramirez S."/>
            <person name="Szollosi G.J."/>
            <person name="Szarkandi J.G."/>
            <person name="Papp V."/>
            <person name="Albert L."/>
            <person name="Andreopoulos W."/>
            <person name="Angelini C."/>
            <person name="Antonin V."/>
            <person name="Barry K.W."/>
            <person name="Bougher N.L."/>
            <person name="Buchanan P."/>
            <person name="Buyck B."/>
            <person name="Bense V."/>
            <person name="Catcheside P."/>
            <person name="Chovatia M."/>
            <person name="Cooper J."/>
            <person name="Damon W."/>
            <person name="Desjardin D."/>
            <person name="Finy P."/>
            <person name="Geml J."/>
            <person name="Haridas S."/>
            <person name="Hughes K."/>
            <person name="Justo A."/>
            <person name="Karasinski D."/>
            <person name="Kautmanova I."/>
            <person name="Kiss B."/>
            <person name="Kocsube S."/>
            <person name="Kotiranta H."/>
            <person name="LaButti K.M."/>
            <person name="Lechner B.E."/>
            <person name="Liimatainen K."/>
            <person name="Lipzen A."/>
            <person name="Lukacs Z."/>
            <person name="Mihaltcheva S."/>
            <person name="Morgado L.N."/>
            <person name="Niskanen T."/>
            <person name="Noordeloos M.E."/>
            <person name="Ohm R.A."/>
            <person name="Ortiz-Santana B."/>
            <person name="Ovrebo C."/>
            <person name="Racz N."/>
            <person name="Riley R."/>
            <person name="Savchenko A."/>
            <person name="Shiryaev A."/>
            <person name="Soop K."/>
            <person name="Spirin V."/>
            <person name="Szebenyi C."/>
            <person name="Tomsovsky M."/>
            <person name="Tulloss R.E."/>
            <person name="Uehling J."/>
            <person name="Grigoriev I.V."/>
            <person name="Vagvolgyi C."/>
            <person name="Papp T."/>
            <person name="Martin F.M."/>
            <person name="Miettinen O."/>
            <person name="Hibbett D.S."/>
            <person name="Nagy L.G."/>
        </authorList>
    </citation>
    <scope>NUCLEOTIDE SEQUENCE [LARGE SCALE GENOMIC DNA]</scope>
    <source>
        <strain evidence="2 3">CBS 962.96</strain>
    </source>
</reference>
<evidence type="ECO:0000313" key="3">
    <source>
        <dbReference type="Proteomes" id="UP000297245"/>
    </source>
</evidence>
<evidence type="ECO:0000256" key="1">
    <source>
        <dbReference type="SAM" id="MobiDB-lite"/>
    </source>
</evidence>
<feature type="compositionally biased region" description="Basic and acidic residues" evidence="1">
    <location>
        <begin position="94"/>
        <end position="105"/>
    </location>
</feature>
<dbReference type="InterPro" id="IPR027417">
    <property type="entry name" value="P-loop_NTPase"/>
</dbReference>
<accession>A0A4S8MB12</accession>
<dbReference type="InterPro" id="IPR059179">
    <property type="entry name" value="MLKL-like_MCAfunc"/>
</dbReference>
<name>A0A4S8MB12_DENBC</name>
<sequence>MPSRLKFTPKISIPKPTKTWKVSLPSPKSIQNAMGSRRWSIFSRSSVDSDMTLYYDSEENDIVNSNSNSIIPHEHDNVVHNIRCSSPEPLDSESPARRTETDRELSVPSQKYNSISKWKGRLAESSKKIVELALVVGESSDIPYLKGLAGIILIVMETVQVTKENEEECLRIMEMVLEVDSVIQESGSSGDPSALGTNLENLRHCCKNIENALAIRLKRNFGIRLASSRRDSVLLKDCDTELRKALGLFQTKNLIAISAAIGEERKFQDQAVRHLSELKEIAAAKFSETTAITTRSEDDSTSIEEVVVDPLTSVSRSRQSLDNGSHELPPAPQIFFGREKELSHLEELLVEGKTTQVIIGGPTGVGKSTLAYALLHRPAVKSEFENRRFSVNCNSLEGPSDLTQRMIQVLDIEEPIGRLVPVLAMERSSRTLILLDDFSHIYVNSIDLEWETSKNWIQLENFLTEVSRLAAVSLVITLTGVRRPYGASSTARIRPYLIPLTPLDPSSARALFRGISGVSESDPDMDELIEAVDYLPQPIVILADLAQSEPLPFLVERFKDEGVGLLKTEDGMCDVERSIQQSLSNSRFTEYPDTIEVLKALIENLGSNAVEASRGISRNAFADGVKEKHPFVHRSLSFLLGTSLISNDSLGDSDILRVPRLLQNYLACHPEL</sequence>
<feature type="region of interest" description="Disordered" evidence="1">
    <location>
        <begin position="86"/>
        <end position="107"/>
    </location>
</feature>
<evidence type="ECO:0008006" key="4">
    <source>
        <dbReference type="Google" id="ProtNLM"/>
    </source>
</evidence>
<dbReference type="SUPFAM" id="SSF52540">
    <property type="entry name" value="P-loop containing nucleoside triphosphate hydrolases"/>
    <property type="match status" value="1"/>
</dbReference>